<feature type="region of interest" description="Disordered" evidence="1">
    <location>
        <begin position="1"/>
        <end position="50"/>
    </location>
</feature>
<evidence type="ECO:0000256" key="1">
    <source>
        <dbReference type="SAM" id="MobiDB-lite"/>
    </source>
</evidence>
<organism evidence="2 3">
    <name type="scientific">Gibberella nygamai</name>
    <name type="common">Bean root rot disease fungus</name>
    <name type="synonym">Fusarium nygamai</name>
    <dbReference type="NCBI Taxonomy" id="42673"/>
    <lineage>
        <taxon>Eukaryota</taxon>
        <taxon>Fungi</taxon>
        <taxon>Dikarya</taxon>
        <taxon>Ascomycota</taxon>
        <taxon>Pezizomycotina</taxon>
        <taxon>Sordariomycetes</taxon>
        <taxon>Hypocreomycetidae</taxon>
        <taxon>Hypocreales</taxon>
        <taxon>Nectriaceae</taxon>
        <taxon>Fusarium</taxon>
        <taxon>Fusarium fujikuroi species complex</taxon>
    </lineage>
</organism>
<comment type="caution">
    <text evidence="2">The sequence shown here is derived from an EMBL/GenBank/DDBJ whole genome shotgun (WGS) entry which is preliminary data.</text>
</comment>
<evidence type="ECO:0000313" key="3">
    <source>
        <dbReference type="Proteomes" id="UP000236664"/>
    </source>
</evidence>
<feature type="compositionally biased region" description="Acidic residues" evidence="1">
    <location>
        <begin position="1"/>
        <end position="12"/>
    </location>
</feature>
<dbReference type="Proteomes" id="UP000236664">
    <property type="component" value="Unassembled WGS sequence"/>
</dbReference>
<feature type="compositionally biased region" description="Basic and acidic residues" evidence="1">
    <location>
        <begin position="23"/>
        <end position="36"/>
    </location>
</feature>
<evidence type="ECO:0000313" key="2">
    <source>
        <dbReference type="EMBL" id="PNP55730.1"/>
    </source>
</evidence>
<gene>
    <name evidence="2" type="ORF">FNYG_15454</name>
</gene>
<keyword evidence="3" id="KW-1185">Reference proteome</keyword>
<protein>
    <submittedName>
        <fullName evidence="2">Uncharacterized protein</fullName>
    </submittedName>
</protein>
<name>A0A2K0UD68_GIBNY</name>
<sequence>MEWQEEDEEEGSDGVLSYTQIQKKSDAEGSWQHDRSSPGPETSSKKKTKKIEVMKAEFQPEFTKLSDRMAKEVMRTTAQVTKELMQVREQLTEVRSELDLLQWHSRVGQDFHVTV</sequence>
<accession>A0A2K0UD68</accession>
<proteinExistence type="predicted"/>
<dbReference type="AlphaFoldDB" id="A0A2K0UD68"/>
<dbReference type="EMBL" id="MTQA01000576">
    <property type="protein sequence ID" value="PNP55730.1"/>
    <property type="molecule type" value="Genomic_DNA"/>
</dbReference>
<reference evidence="2 3" key="1">
    <citation type="submission" date="2017-06" db="EMBL/GenBank/DDBJ databases">
        <title>Genome of Fusarium nygamai isolate CS10214.</title>
        <authorList>
            <person name="Gardiner D.M."/>
            <person name="Obanor F."/>
            <person name="Kazan K."/>
        </authorList>
    </citation>
    <scope>NUCLEOTIDE SEQUENCE [LARGE SCALE GENOMIC DNA]</scope>
    <source>
        <strain evidence="2 3">CS10214</strain>
    </source>
</reference>